<proteinExistence type="predicted"/>
<accession>A0A412X1J2</accession>
<evidence type="ECO:0000313" key="1">
    <source>
        <dbReference type="EMBL" id="RGV34244.1"/>
    </source>
</evidence>
<protein>
    <submittedName>
        <fullName evidence="1">Uncharacterized protein</fullName>
    </submittedName>
</protein>
<name>A0A412X1J2_BACUN</name>
<dbReference type="EMBL" id="QRZC01000050">
    <property type="protein sequence ID" value="RGV34244.1"/>
    <property type="molecule type" value="Genomic_DNA"/>
</dbReference>
<reference evidence="1 2" key="1">
    <citation type="submission" date="2018-08" db="EMBL/GenBank/DDBJ databases">
        <title>A genome reference for cultivated species of the human gut microbiota.</title>
        <authorList>
            <person name="Zou Y."/>
            <person name="Xue W."/>
            <person name="Luo G."/>
        </authorList>
    </citation>
    <scope>NUCLEOTIDE SEQUENCE [LARGE SCALE GENOMIC DNA]</scope>
    <source>
        <strain evidence="1 2">AF14-42</strain>
    </source>
</reference>
<sequence length="65" mass="7548">MIEMSSSEYDELLNDLYAKVEAGEITEEEACKKMWSVDKIWMAPDIRIPHDVPDDYILPHIIHTA</sequence>
<evidence type="ECO:0000313" key="2">
    <source>
        <dbReference type="Proteomes" id="UP000285343"/>
    </source>
</evidence>
<gene>
    <name evidence="1" type="ORF">DWW14_22900</name>
</gene>
<organism evidence="1 2">
    <name type="scientific">Bacteroides uniformis</name>
    <dbReference type="NCBI Taxonomy" id="820"/>
    <lineage>
        <taxon>Bacteria</taxon>
        <taxon>Pseudomonadati</taxon>
        <taxon>Bacteroidota</taxon>
        <taxon>Bacteroidia</taxon>
        <taxon>Bacteroidales</taxon>
        <taxon>Bacteroidaceae</taxon>
        <taxon>Bacteroides</taxon>
    </lineage>
</organism>
<dbReference type="AlphaFoldDB" id="A0A412X1J2"/>
<dbReference type="Proteomes" id="UP000285343">
    <property type="component" value="Unassembled WGS sequence"/>
</dbReference>
<dbReference type="RefSeq" id="WP_117867074.1">
    <property type="nucleotide sequence ID" value="NZ_QRZC01000050.1"/>
</dbReference>
<comment type="caution">
    <text evidence="1">The sequence shown here is derived from an EMBL/GenBank/DDBJ whole genome shotgun (WGS) entry which is preliminary data.</text>
</comment>